<dbReference type="AlphaFoldDB" id="A0AAN6JJ16"/>
<reference evidence="7" key="1">
    <citation type="journal article" date="2023" name="PhytoFront">
        <title>Draft Genome Resources of Seven Strains of Tilletia horrida, Causal Agent of Kernel Smut of Rice.</title>
        <authorList>
            <person name="Khanal S."/>
            <person name="Antony Babu S."/>
            <person name="Zhou X.G."/>
        </authorList>
    </citation>
    <scope>NUCLEOTIDE SEQUENCE</scope>
    <source>
        <strain evidence="7">TX3</strain>
    </source>
</reference>
<dbReference type="SUPFAM" id="SSF57850">
    <property type="entry name" value="RING/U-box"/>
    <property type="match status" value="1"/>
</dbReference>
<feature type="compositionally biased region" description="Polar residues" evidence="5">
    <location>
        <begin position="290"/>
        <end position="299"/>
    </location>
</feature>
<accession>A0AAN6JJ16</accession>
<feature type="compositionally biased region" description="Low complexity" evidence="5">
    <location>
        <begin position="22"/>
        <end position="49"/>
    </location>
</feature>
<dbReference type="PANTHER" id="PTHR22996">
    <property type="entry name" value="MAHOGUNIN"/>
    <property type="match status" value="1"/>
</dbReference>
<evidence type="ECO:0000256" key="2">
    <source>
        <dbReference type="ARBA" id="ARBA00022771"/>
    </source>
</evidence>
<gene>
    <name evidence="7" type="ORF">OC842_004739</name>
</gene>
<feature type="compositionally biased region" description="Basic and acidic residues" evidence="5">
    <location>
        <begin position="633"/>
        <end position="651"/>
    </location>
</feature>
<dbReference type="Pfam" id="PF13920">
    <property type="entry name" value="zf-C3HC4_3"/>
    <property type="match status" value="1"/>
</dbReference>
<protein>
    <recommendedName>
        <fullName evidence="6">RING-type domain-containing protein</fullName>
    </recommendedName>
</protein>
<dbReference type="PANTHER" id="PTHR22996:SF0">
    <property type="entry name" value="RE60872P-RELATED"/>
    <property type="match status" value="1"/>
</dbReference>
<evidence type="ECO:0000256" key="3">
    <source>
        <dbReference type="ARBA" id="ARBA00022833"/>
    </source>
</evidence>
<evidence type="ECO:0000313" key="8">
    <source>
        <dbReference type="Proteomes" id="UP001176521"/>
    </source>
</evidence>
<dbReference type="InterPro" id="IPR017907">
    <property type="entry name" value="Znf_RING_CS"/>
</dbReference>
<dbReference type="GO" id="GO:0061630">
    <property type="term" value="F:ubiquitin protein ligase activity"/>
    <property type="evidence" value="ECO:0007669"/>
    <property type="project" value="UniProtKB-EC"/>
</dbReference>
<evidence type="ECO:0000313" key="7">
    <source>
        <dbReference type="EMBL" id="KAK0527830.1"/>
    </source>
</evidence>
<comment type="caution">
    <text evidence="7">The sequence shown here is derived from an EMBL/GenBank/DDBJ whole genome shotgun (WGS) entry which is preliminary data.</text>
</comment>
<dbReference type="SMART" id="SM00184">
    <property type="entry name" value="RING"/>
    <property type="match status" value="1"/>
</dbReference>
<dbReference type="GO" id="GO:0005737">
    <property type="term" value="C:cytoplasm"/>
    <property type="evidence" value="ECO:0007669"/>
    <property type="project" value="TreeGrafter"/>
</dbReference>
<feature type="compositionally biased region" description="Low complexity" evidence="5">
    <location>
        <begin position="352"/>
        <end position="376"/>
    </location>
</feature>
<dbReference type="GO" id="GO:0016567">
    <property type="term" value="P:protein ubiquitination"/>
    <property type="evidence" value="ECO:0007669"/>
    <property type="project" value="TreeGrafter"/>
</dbReference>
<keyword evidence="1" id="KW-0479">Metal-binding</keyword>
<dbReference type="PROSITE" id="PS00518">
    <property type="entry name" value="ZF_RING_1"/>
    <property type="match status" value="1"/>
</dbReference>
<dbReference type="InterPro" id="IPR013083">
    <property type="entry name" value="Znf_RING/FYVE/PHD"/>
</dbReference>
<dbReference type="PROSITE" id="PS50089">
    <property type="entry name" value="ZF_RING_2"/>
    <property type="match status" value="1"/>
</dbReference>
<feature type="compositionally biased region" description="Low complexity" evidence="5">
    <location>
        <begin position="164"/>
        <end position="181"/>
    </location>
</feature>
<keyword evidence="8" id="KW-1185">Reference proteome</keyword>
<evidence type="ECO:0000256" key="4">
    <source>
        <dbReference type="PROSITE-ProRule" id="PRU00175"/>
    </source>
</evidence>
<keyword evidence="2 4" id="KW-0863">Zinc-finger</keyword>
<feature type="region of interest" description="Disordered" evidence="5">
    <location>
        <begin position="591"/>
        <end position="651"/>
    </location>
</feature>
<dbReference type="GO" id="GO:0008270">
    <property type="term" value="F:zinc ion binding"/>
    <property type="evidence" value="ECO:0007669"/>
    <property type="project" value="UniProtKB-KW"/>
</dbReference>
<feature type="region of interest" description="Disordered" evidence="5">
    <location>
        <begin position="1"/>
        <end position="59"/>
    </location>
</feature>
<dbReference type="EMBL" id="JAPDMQ010000295">
    <property type="protein sequence ID" value="KAK0527830.1"/>
    <property type="molecule type" value="Genomic_DNA"/>
</dbReference>
<evidence type="ECO:0000256" key="1">
    <source>
        <dbReference type="ARBA" id="ARBA00022723"/>
    </source>
</evidence>
<evidence type="ECO:0000256" key="5">
    <source>
        <dbReference type="SAM" id="MobiDB-lite"/>
    </source>
</evidence>
<feature type="domain" description="RING-type" evidence="6">
    <location>
        <begin position="831"/>
        <end position="886"/>
    </location>
</feature>
<feature type="compositionally biased region" description="Low complexity" evidence="5">
    <location>
        <begin position="621"/>
        <end position="632"/>
    </location>
</feature>
<feature type="region of interest" description="Disordered" evidence="5">
    <location>
        <begin position="347"/>
        <end position="405"/>
    </location>
</feature>
<feature type="compositionally biased region" description="Polar residues" evidence="5">
    <location>
        <begin position="608"/>
        <end position="617"/>
    </location>
</feature>
<dbReference type="InterPro" id="IPR001841">
    <property type="entry name" value="Znf_RING"/>
</dbReference>
<organism evidence="7 8">
    <name type="scientific">Tilletia horrida</name>
    <dbReference type="NCBI Taxonomy" id="155126"/>
    <lineage>
        <taxon>Eukaryota</taxon>
        <taxon>Fungi</taxon>
        <taxon>Dikarya</taxon>
        <taxon>Basidiomycota</taxon>
        <taxon>Ustilaginomycotina</taxon>
        <taxon>Exobasidiomycetes</taxon>
        <taxon>Tilletiales</taxon>
        <taxon>Tilletiaceae</taxon>
        <taxon>Tilletia</taxon>
    </lineage>
</organism>
<evidence type="ECO:0000259" key="6">
    <source>
        <dbReference type="PROSITE" id="PS50089"/>
    </source>
</evidence>
<dbReference type="Proteomes" id="UP001176521">
    <property type="component" value="Unassembled WGS sequence"/>
</dbReference>
<keyword evidence="3" id="KW-0862">Zinc</keyword>
<proteinExistence type="predicted"/>
<dbReference type="Gene3D" id="3.30.40.10">
    <property type="entry name" value="Zinc/RING finger domain, C3HC4 (zinc finger)"/>
    <property type="match status" value="1"/>
</dbReference>
<name>A0AAN6JJ16_9BASI</name>
<dbReference type="InterPro" id="IPR045194">
    <property type="entry name" value="MGRN1/RNF157-like"/>
</dbReference>
<feature type="region of interest" description="Disordered" evidence="5">
    <location>
        <begin position="261"/>
        <end position="322"/>
    </location>
</feature>
<sequence>MLSLLRNRPFGGRAPRNDDEQQQQQDIERQQQPQAQAQAQAQTQAQAQQPPAPAQQPGRNTAFNAFVQATIHPAVQGTGADANVNGTQAAAAAAPATGTTPRVSRRVRLERDANATLFGPSLANYFPSSSSTTTGVAAAAAATAIATASTPAAAQALPTASADGTAAPSAAAAPISGDAEAVPSHTQDGAVAASSSNPNQPPAFAPLTTVSSINSATLRRPRLGSSGRARGASLSNLSVASLLNQNAQTPNLNNAVESPQVGAALDNSNPNSPYPPPGRPTFPLHRRQYTTDSTWSFPDQNRADNDDDLGAPVADAADDDFGPLPLADAIQLGTLHRWLERAATGGGATLHPSSIPPSATDAAAAPASPGTTTASANDLAPLDPSGNESIPLTEFRPSPASSTSVVPKASSVCTILQSYVNLKRNTFRITLGPAATRSDSAEETAVLNRPALPANVLAPAPSAPVLANPTHVLHFEYDCAAPRCAIHVFVRASRKHGSWNQATQNPTYPALLAGADSTQSGSLSPYAPPHILGFPILAATSITLKTSDNSTQATITPASTLSEAHHLPRGFAQKRAVALRLDMSLYAPPSFSSSKDRGFSPSADQEAPFSSSSQAQPTVPADVAAEVKAAAAKAEEDKEKSKSDKEKAKADKETLKVAIVVEALDDDGKPLSEPNLQTTYLRLTSVPAPVGSAAAVAGSDGKLRVWSAQVEAQEAEIGPHRFQLQELFGLSTRPPPASLAPADTNAGDTGDGAFLTANTDGGAGAEPAEGEEGATEIPTEVPAGSTLNLNGSSATLGQSGGGAGGSVGGGGGVFTPAYMPPADEGTTGSECLICLTSPPSTLLLPCTHGLCLECAIQLRESVKNARDAERRRGKTPRRKYACPVCRRAYTSMLHLSTADEKHLAQASAHGVV</sequence>
<feature type="region of interest" description="Disordered" evidence="5">
    <location>
        <begin position="164"/>
        <end position="208"/>
    </location>
</feature>